<accession>A0A0C3K4S0</accession>
<reference evidence="1 2" key="1">
    <citation type="submission" date="2014-04" db="EMBL/GenBank/DDBJ databases">
        <authorList>
            <consortium name="DOE Joint Genome Institute"/>
            <person name="Kuo A."/>
            <person name="Kohler A."/>
            <person name="Costa M.D."/>
            <person name="Nagy L.G."/>
            <person name="Floudas D."/>
            <person name="Copeland A."/>
            <person name="Barry K.W."/>
            <person name="Cichocki N."/>
            <person name="Veneault-Fourrey C."/>
            <person name="LaButti K."/>
            <person name="Lindquist E.A."/>
            <person name="Lipzen A."/>
            <person name="Lundell T."/>
            <person name="Morin E."/>
            <person name="Murat C."/>
            <person name="Sun H."/>
            <person name="Tunlid A."/>
            <person name="Henrissat B."/>
            <person name="Grigoriev I.V."/>
            <person name="Hibbett D.S."/>
            <person name="Martin F."/>
            <person name="Nordberg H.P."/>
            <person name="Cantor M.N."/>
            <person name="Hua S.X."/>
        </authorList>
    </citation>
    <scope>NUCLEOTIDE SEQUENCE [LARGE SCALE GENOMIC DNA]</scope>
    <source>
        <strain evidence="1 2">Marx 270</strain>
    </source>
</reference>
<dbReference type="OrthoDB" id="2708770at2759"/>
<organism evidence="1 2">
    <name type="scientific">Pisolithus tinctorius Marx 270</name>
    <dbReference type="NCBI Taxonomy" id="870435"/>
    <lineage>
        <taxon>Eukaryota</taxon>
        <taxon>Fungi</taxon>
        <taxon>Dikarya</taxon>
        <taxon>Basidiomycota</taxon>
        <taxon>Agaricomycotina</taxon>
        <taxon>Agaricomycetes</taxon>
        <taxon>Agaricomycetidae</taxon>
        <taxon>Boletales</taxon>
        <taxon>Sclerodermatineae</taxon>
        <taxon>Pisolithaceae</taxon>
        <taxon>Pisolithus</taxon>
    </lineage>
</organism>
<name>A0A0C3K4S0_PISTI</name>
<dbReference type="InParanoid" id="A0A0C3K4S0"/>
<evidence type="ECO:0000313" key="2">
    <source>
        <dbReference type="Proteomes" id="UP000054217"/>
    </source>
</evidence>
<proteinExistence type="predicted"/>
<gene>
    <name evidence="1" type="ORF">M404DRAFT_1000450</name>
</gene>
<dbReference type="Proteomes" id="UP000054217">
    <property type="component" value="Unassembled WGS sequence"/>
</dbReference>
<evidence type="ECO:0000313" key="1">
    <source>
        <dbReference type="EMBL" id="KIO04577.1"/>
    </source>
</evidence>
<sequence length="74" mass="7914">MARSTGPKKGLSTSHARVVVLISVVIDKLCTRRCGVLGYSCNSDRGLHEVRSQVPGAGIMIRMDCGASSMRHPC</sequence>
<dbReference type="AlphaFoldDB" id="A0A0C3K4S0"/>
<protein>
    <submittedName>
        <fullName evidence="1">Uncharacterized protein</fullName>
    </submittedName>
</protein>
<keyword evidence="2" id="KW-1185">Reference proteome</keyword>
<reference evidence="2" key="2">
    <citation type="submission" date="2015-01" db="EMBL/GenBank/DDBJ databases">
        <title>Evolutionary Origins and Diversification of the Mycorrhizal Mutualists.</title>
        <authorList>
            <consortium name="DOE Joint Genome Institute"/>
            <consortium name="Mycorrhizal Genomics Consortium"/>
            <person name="Kohler A."/>
            <person name="Kuo A."/>
            <person name="Nagy L.G."/>
            <person name="Floudas D."/>
            <person name="Copeland A."/>
            <person name="Barry K.W."/>
            <person name="Cichocki N."/>
            <person name="Veneault-Fourrey C."/>
            <person name="LaButti K."/>
            <person name="Lindquist E.A."/>
            <person name="Lipzen A."/>
            <person name="Lundell T."/>
            <person name="Morin E."/>
            <person name="Murat C."/>
            <person name="Riley R."/>
            <person name="Ohm R."/>
            <person name="Sun H."/>
            <person name="Tunlid A."/>
            <person name="Henrissat B."/>
            <person name="Grigoriev I.V."/>
            <person name="Hibbett D.S."/>
            <person name="Martin F."/>
        </authorList>
    </citation>
    <scope>NUCLEOTIDE SEQUENCE [LARGE SCALE GENOMIC DNA]</scope>
    <source>
        <strain evidence="2">Marx 270</strain>
    </source>
</reference>
<dbReference type="EMBL" id="KN831970">
    <property type="protein sequence ID" value="KIO04577.1"/>
    <property type="molecule type" value="Genomic_DNA"/>
</dbReference>
<dbReference type="HOGENOM" id="CLU_2688803_0_0_1"/>